<dbReference type="InterPro" id="IPR036047">
    <property type="entry name" value="F-box-like_dom_sf"/>
</dbReference>
<dbReference type="EMBL" id="KB870807">
    <property type="protein sequence ID" value="EOA32839.1"/>
    <property type="molecule type" value="Genomic_DNA"/>
</dbReference>
<evidence type="ECO:0000259" key="1">
    <source>
        <dbReference type="PROSITE" id="PS50181"/>
    </source>
</evidence>
<dbReference type="InterPro" id="IPR006527">
    <property type="entry name" value="F-box-assoc_dom_typ1"/>
</dbReference>
<dbReference type="SUPFAM" id="SSF82171">
    <property type="entry name" value="DPP6 N-terminal domain-like"/>
    <property type="match status" value="1"/>
</dbReference>
<keyword evidence="3" id="KW-1185">Reference proteome</keyword>
<dbReference type="NCBIfam" id="TIGR01640">
    <property type="entry name" value="F_box_assoc_1"/>
    <property type="match status" value="1"/>
</dbReference>
<dbReference type="PANTHER" id="PTHR31672">
    <property type="entry name" value="BNACNNG10540D PROTEIN"/>
    <property type="match status" value="1"/>
</dbReference>
<dbReference type="PANTHER" id="PTHR31672:SF10">
    <property type="entry name" value="F-BOX DOMAIN-CONTAINING PROTEIN"/>
    <property type="match status" value="1"/>
</dbReference>
<proteinExistence type="predicted"/>
<dbReference type="InterPro" id="IPR017451">
    <property type="entry name" value="F-box-assoc_interact_dom"/>
</dbReference>
<reference evidence="3" key="1">
    <citation type="journal article" date="2013" name="Nat. Genet.">
        <title>The Capsella rubella genome and the genomic consequences of rapid mating system evolution.</title>
        <authorList>
            <person name="Slotte T."/>
            <person name="Hazzouri K.M."/>
            <person name="Agren J.A."/>
            <person name="Koenig D."/>
            <person name="Maumus F."/>
            <person name="Guo Y.L."/>
            <person name="Steige K."/>
            <person name="Platts A.E."/>
            <person name="Escobar J.S."/>
            <person name="Newman L.K."/>
            <person name="Wang W."/>
            <person name="Mandakova T."/>
            <person name="Vello E."/>
            <person name="Smith L.M."/>
            <person name="Henz S.R."/>
            <person name="Steffen J."/>
            <person name="Takuno S."/>
            <person name="Brandvain Y."/>
            <person name="Coop G."/>
            <person name="Andolfatto P."/>
            <person name="Hu T.T."/>
            <person name="Blanchette M."/>
            <person name="Clark R.M."/>
            <person name="Quesneville H."/>
            <person name="Nordborg M."/>
            <person name="Gaut B.S."/>
            <person name="Lysak M.A."/>
            <person name="Jenkins J."/>
            <person name="Grimwood J."/>
            <person name="Chapman J."/>
            <person name="Prochnik S."/>
            <person name="Shu S."/>
            <person name="Rokhsar D."/>
            <person name="Schmutz J."/>
            <person name="Weigel D."/>
            <person name="Wright S.I."/>
        </authorList>
    </citation>
    <scope>NUCLEOTIDE SEQUENCE [LARGE SCALE GENOMIC DNA]</scope>
    <source>
        <strain evidence="3">cv. Monte Gargano</strain>
    </source>
</reference>
<dbReference type="Proteomes" id="UP000029121">
    <property type="component" value="Unassembled WGS sequence"/>
</dbReference>
<dbReference type="KEGG" id="crb:17891587"/>
<name>R0HSP7_9BRAS</name>
<dbReference type="SUPFAM" id="SSF81383">
    <property type="entry name" value="F-box domain"/>
    <property type="match status" value="1"/>
</dbReference>
<dbReference type="OrthoDB" id="1022206at2759"/>
<organism evidence="2 3">
    <name type="scientific">Capsella rubella</name>
    <dbReference type="NCBI Taxonomy" id="81985"/>
    <lineage>
        <taxon>Eukaryota</taxon>
        <taxon>Viridiplantae</taxon>
        <taxon>Streptophyta</taxon>
        <taxon>Embryophyta</taxon>
        <taxon>Tracheophyta</taxon>
        <taxon>Spermatophyta</taxon>
        <taxon>Magnoliopsida</taxon>
        <taxon>eudicotyledons</taxon>
        <taxon>Gunneridae</taxon>
        <taxon>Pentapetalae</taxon>
        <taxon>rosids</taxon>
        <taxon>malvids</taxon>
        <taxon>Brassicales</taxon>
        <taxon>Brassicaceae</taxon>
        <taxon>Camelineae</taxon>
        <taxon>Capsella</taxon>
    </lineage>
</organism>
<dbReference type="CDD" id="cd22157">
    <property type="entry name" value="F-box_AtFBW1-like"/>
    <property type="match status" value="1"/>
</dbReference>
<dbReference type="InterPro" id="IPR001810">
    <property type="entry name" value="F-box_dom"/>
</dbReference>
<dbReference type="Gene3D" id="1.20.1280.50">
    <property type="match status" value="1"/>
</dbReference>
<dbReference type="InterPro" id="IPR050796">
    <property type="entry name" value="SCF_F-box_component"/>
</dbReference>
<evidence type="ECO:0000313" key="2">
    <source>
        <dbReference type="EMBL" id="EOA32839.1"/>
    </source>
</evidence>
<dbReference type="SMART" id="SM00256">
    <property type="entry name" value="FBOX"/>
    <property type="match status" value="1"/>
</dbReference>
<dbReference type="PROSITE" id="PS50181">
    <property type="entry name" value="FBOX"/>
    <property type="match status" value="1"/>
</dbReference>
<protein>
    <recommendedName>
        <fullName evidence="1">F-box domain-containing protein</fullName>
    </recommendedName>
</protein>
<dbReference type="STRING" id="81985.R0HSP7"/>
<evidence type="ECO:0000313" key="3">
    <source>
        <dbReference type="Proteomes" id="UP000029121"/>
    </source>
</evidence>
<accession>R0HSP7</accession>
<sequence length="368" mass="43010">MMISNLPVDLVEEILSRIPTTSLKRLRLTCKQWNALFQTRKFTEKHLCKAPKEFMVLLRTNGKVCPMNVNLNIAAPSIEVKSALSLKNSDYNSEEVYINTVFHCDGLLLCTVDDDRLMVWNPCLGETRWIQLKAHDNVKDSTFALGYQNNRSYKILRCWKRGEPFRDFVFEIYELSSDSWKDSNKVSLEHFTPVNIGVSLKGNSYWVTIYKNNVYERNHLVRFDFTTKKFKRLCVPLVQNLDWIVLSIVREEQLTVLHRKNHTSKMDIWMADNIDDTRATLSWRKLFTVELKIPTNSVSYWICQYQSFFIDEEKKVVVYCDANIDGNFTVNIVGEDNAYYTEHSIVLSERWMGSSGIFSYVPSLVRIL</sequence>
<dbReference type="Pfam" id="PF00646">
    <property type="entry name" value="F-box"/>
    <property type="match status" value="1"/>
</dbReference>
<dbReference type="Pfam" id="PF07734">
    <property type="entry name" value="FBA_1"/>
    <property type="match status" value="1"/>
</dbReference>
<dbReference type="AlphaFoldDB" id="R0HSP7"/>
<feature type="domain" description="F-box" evidence="1">
    <location>
        <begin position="1"/>
        <end position="46"/>
    </location>
</feature>
<gene>
    <name evidence="2" type="ORF">CARUB_v10016152mg</name>
</gene>